<keyword evidence="3" id="KW-1185">Reference proteome</keyword>
<proteinExistence type="predicted"/>
<accession>A0ABV7HE10</accession>
<dbReference type="EMBL" id="JBHRSZ010000002">
    <property type="protein sequence ID" value="MFC3149786.1"/>
    <property type="molecule type" value="Genomic_DNA"/>
</dbReference>
<evidence type="ECO:0000313" key="3">
    <source>
        <dbReference type="Proteomes" id="UP001595476"/>
    </source>
</evidence>
<organism evidence="2 3">
    <name type="scientific">Litoribrevibacter euphylliae</name>
    <dbReference type="NCBI Taxonomy" id="1834034"/>
    <lineage>
        <taxon>Bacteria</taxon>
        <taxon>Pseudomonadati</taxon>
        <taxon>Pseudomonadota</taxon>
        <taxon>Gammaproteobacteria</taxon>
        <taxon>Oceanospirillales</taxon>
        <taxon>Oceanospirillaceae</taxon>
        <taxon>Litoribrevibacter</taxon>
    </lineage>
</organism>
<evidence type="ECO:0000313" key="2">
    <source>
        <dbReference type="EMBL" id="MFC3149786.1"/>
    </source>
</evidence>
<reference evidence="3" key="1">
    <citation type="journal article" date="2019" name="Int. J. Syst. Evol. Microbiol.">
        <title>The Global Catalogue of Microorganisms (GCM) 10K type strain sequencing project: providing services to taxonomists for standard genome sequencing and annotation.</title>
        <authorList>
            <consortium name="The Broad Institute Genomics Platform"/>
            <consortium name="The Broad Institute Genome Sequencing Center for Infectious Disease"/>
            <person name="Wu L."/>
            <person name="Ma J."/>
        </authorList>
    </citation>
    <scope>NUCLEOTIDE SEQUENCE [LARGE SCALE GENOMIC DNA]</scope>
    <source>
        <strain evidence="3">KCTC 52438</strain>
    </source>
</reference>
<protein>
    <submittedName>
        <fullName evidence="2">Uncharacterized protein</fullName>
    </submittedName>
</protein>
<feature type="transmembrane region" description="Helical" evidence="1">
    <location>
        <begin position="71"/>
        <end position="93"/>
    </location>
</feature>
<name>A0ABV7HE10_9GAMM</name>
<dbReference type="RefSeq" id="WP_386715385.1">
    <property type="nucleotide sequence ID" value="NZ_JBHRSZ010000002.1"/>
</dbReference>
<feature type="transmembrane region" description="Helical" evidence="1">
    <location>
        <begin position="38"/>
        <end position="59"/>
    </location>
</feature>
<evidence type="ECO:0000256" key="1">
    <source>
        <dbReference type="SAM" id="Phobius"/>
    </source>
</evidence>
<dbReference type="Proteomes" id="UP001595476">
    <property type="component" value="Unassembled WGS sequence"/>
</dbReference>
<gene>
    <name evidence="2" type="ORF">ACFOEK_01965</name>
</gene>
<sequence length="95" mass="10896">MRKASALTLCIVSIASILVTKAYLTFIFQKFILSGHSIGVYGIYMYLAVLLVTALLWWVSFRNYKNRVMAIVYWVVALALMPVVIFQPTWWAAPY</sequence>
<comment type="caution">
    <text evidence="2">The sequence shown here is derived from an EMBL/GenBank/DDBJ whole genome shotgun (WGS) entry which is preliminary data.</text>
</comment>
<keyword evidence="1" id="KW-0812">Transmembrane</keyword>
<keyword evidence="1" id="KW-1133">Transmembrane helix</keyword>
<keyword evidence="1" id="KW-0472">Membrane</keyword>